<evidence type="ECO:0000259" key="4">
    <source>
        <dbReference type="PROSITE" id="PS51658"/>
    </source>
</evidence>
<accession>A0A0K9NIH4</accession>
<gene>
    <name evidence="5" type="ORF">ZOSMA_95G00170</name>
</gene>
<comment type="function">
    <text evidence="3">Bifunctional nuclease with both RNase and DNase activities. Involved in basal defense response. Participates in abscisic acid-derived callose deposition following infection by a necrotrophic pathogen.</text>
</comment>
<sequence>MEILQGPIICHPTIYTKHIRSFVPSVINSVTKVKLVKSQNIGGYKGFLRIKPIQQSKRGSGVVHCSLSSSSDDSGSTAENFSINDEEYVNSTVIEAVEVRSGSDGFVIKMRDGQILRCIHNNPLSGNPLDYAPHPAIVLKVEDGSDLLLPIIVLEMPSVLLMATLRNVHIARPTIYQVVEEMIDKMGYEVQLVRVTKRVHEAYFARLYLVKDGDVTERISIDLRPSDAINIATRCKVPIQVNKQLVFTDGMRVIEQNKHILQHSMADGLLFTELDKPNGQPCLETKEFCLVRNMYVATVEERYGDAAQLRDELTQLRLKKNS</sequence>
<reference evidence="6" key="1">
    <citation type="journal article" date="2016" name="Nature">
        <title>The genome of the seagrass Zostera marina reveals angiosperm adaptation to the sea.</title>
        <authorList>
            <person name="Olsen J.L."/>
            <person name="Rouze P."/>
            <person name="Verhelst B."/>
            <person name="Lin Y.-C."/>
            <person name="Bayer T."/>
            <person name="Collen J."/>
            <person name="Dattolo E."/>
            <person name="De Paoli E."/>
            <person name="Dittami S."/>
            <person name="Maumus F."/>
            <person name="Michel G."/>
            <person name="Kersting A."/>
            <person name="Lauritano C."/>
            <person name="Lohaus R."/>
            <person name="Toepel M."/>
            <person name="Tonon T."/>
            <person name="Vanneste K."/>
            <person name="Amirebrahimi M."/>
            <person name="Brakel J."/>
            <person name="Bostroem C."/>
            <person name="Chovatia M."/>
            <person name="Grimwood J."/>
            <person name="Jenkins J.W."/>
            <person name="Jueterbock A."/>
            <person name="Mraz A."/>
            <person name="Stam W.T."/>
            <person name="Tice H."/>
            <person name="Bornberg-Bauer E."/>
            <person name="Green P.J."/>
            <person name="Pearson G.A."/>
            <person name="Procaccini G."/>
            <person name="Duarte C.M."/>
            <person name="Schmutz J."/>
            <person name="Reusch T.B.H."/>
            <person name="Van de Peer Y."/>
        </authorList>
    </citation>
    <scope>NUCLEOTIDE SEQUENCE [LARGE SCALE GENOMIC DNA]</scope>
    <source>
        <strain evidence="6">cv. Finnish</strain>
    </source>
</reference>
<evidence type="ECO:0000256" key="2">
    <source>
        <dbReference type="ARBA" id="ARBA00022722"/>
    </source>
</evidence>
<evidence type="ECO:0000256" key="1">
    <source>
        <dbReference type="ARBA" id="ARBA00009095"/>
    </source>
</evidence>
<comment type="caution">
    <text evidence="5">The sequence shown here is derived from an EMBL/GenBank/DDBJ whole genome shotgun (WGS) entry which is preliminary data.</text>
</comment>
<organism evidence="5 6">
    <name type="scientific">Zostera marina</name>
    <name type="common">Eelgrass</name>
    <dbReference type="NCBI Taxonomy" id="29655"/>
    <lineage>
        <taxon>Eukaryota</taxon>
        <taxon>Viridiplantae</taxon>
        <taxon>Streptophyta</taxon>
        <taxon>Embryophyta</taxon>
        <taxon>Tracheophyta</taxon>
        <taxon>Spermatophyta</taxon>
        <taxon>Magnoliopsida</taxon>
        <taxon>Liliopsida</taxon>
        <taxon>Zosteraceae</taxon>
        <taxon>Zostera</taxon>
    </lineage>
</organism>
<dbReference type="Gene3D" id="3.10.690.10">
    <property type="entry name" value="Bifunctional nuclease domain"/>
    <property type="match status" value="1"/>
</dbReference>
<dbReference type="OrthoDB" id="566255at2759"/>
<dbReference type="STRING" id="29655.A0A0K9NIH4"/>
<dbReference type="PROSITE" id="PS51658">
    <property type="entry name" value="BFN"/>
    <property type="match status" value="1"/>
</dbReference>
<dbReference type="EMBL" id="LFYR01002184">
    <property type="protein sequence ID" value="KMZ56423.1"/>
    <property type="molecule type" value="Genomic_DNA"/>
</dbReference>
<comment type="similarity">
    <text evidence="1">Belongs to the bifunctional nuclease family.</text>
</comment>
<keyword evidence="2" id="KW-0378">Hydrolase</keyword>
<dbReference type="SUPFAM" id="SSF103256">
    <property type="entry name" value="Hypothetical protein TM0160"/>
    <property type="match status" value="1"/>
</dbReference>
<dbReference type="InterPro" id="IPR003729">
    <property type="entry name" value="Bi_nuclease_dom"/>
</dbReference>
<evidence type="ECO:0000313" key="5">
    <source>
        <dbReference type="EMBL" id="KMZ56423.1"/>
    </source>
</evidence>
<name>A0A0K9NIH4_ZOSMR</name>
<dbReference type="PANTHER" id="PTHR15160">
    <property type="entry name" value="VON HIPPEL-LINDAU PROTEIN"/>
    <property type="match status" value="1"/>
</dbReference>
<keyword evidence="2" id="KW-0540">Nuclease</keyword>
<dbReference type="GO" id="GO:0030891">
    <property type="term" value="C:VCB complex"/>
    <property type="evidence" value="ECO:0000318"/>
    <property type="project" value="GO_Central"/>
</dbReference>
<protein>
    <submittedName>
        <fullName evidence="5">Bifunctional nuclease 1</fullName>
    </submittedName>
</protein>
<evidence type="ECO:0000256" key="3">
    <source>
        <dbReference type="ARBA" id="ARBA00025428"/>
    </source>
</evidence>
<dbReference type="GO" id="GO:0004518">
    <property type="term" value="F:nuclease activity"/>
    <property type="evidence" value="ECO:0007669"/>
    <property type="project" value="UniProtKB-UniRule"/>
</dbReference>
<keyword evidence="6" id="KW-1185">Reference proteome</keyword>
<dbReference type="AlphaFoldDB" id="A0A0K9NIH4"/>
<dbReference type="PANTHER" id="PTHR15160:SF3">
    <property type="entry name" value="BIFUNCTIONAL NUCLEASE 1"/>
    <property type="match status" value="1"/>
</dbReference>
<dbReference type="OMA" id="QWRDKLS"/>
<dbReference type="GO" id="GO:0005634">
    <property type="term" value="C:nucleus"/>
    <property type="evidence" value="ECO:0000318"/>
    <property type="project" value="GO_Central"/>
</dbReference>
<dbReference type="InterPro" id="IPR036104">
    <property type="entry name" value="BFN_sf"/>
</dbReference>
<proteinExistence type="inferred from homology"/>
<dbReference type="GO" id="GO:0016567">
    <property type="term" value="P:protein ubiquitination"/>
    <property type="evidence" value="ECO:0000318"/>
    <property type="project" value="GO_Central"/>
</dbReference>
<dbReference type="Pfam" id="PF02577">
    <property type="entry name" value="BFN_dom"/>
    <property type="match status" value="1"/>
</dbReference>
<evidence type="ECO:0000313" key="6">
    <source>
        <dbReference type="Proteomes" id="UP000036987"/>
    </source>
</evidence>
<dbReference type="Proteomes" id="UP000036987">
    <property type="component" value="Unassembled WGS sequence"/>
</dbReference>
<feature type="domain" description="BFN" evidence="4">
    <location>
        <begin position="110"/>
        <end position="253"/>
    </location>
</feature>